<dbReference type="Gene3D" id="3.40.50.150">
    <property type="entry name" value="Vaccinia Virus protein VP39"/>
    <property type="match status" value="1"/>
</dbReference>
<dbReference type="PANTHER" id="PTHR13370:SF3">
    <property type="entry name" value="TRNA (GUANINE(10)-N2)-METHYLTRANSFERASE HOMOLOG"/>
    <property type="match status" value="1"/>
</dbReference>
<dbReference type="Pfam" id="PF01170">
    <property type="entry name" value="UPF0020"/>
    <property type="match status" value="1"/>
</dbReference>
<evidence type="ECO:0000313" key="14">
    <source>
        <dbReference type="EMBL" id="CAD9586322.1"/>
    </source>
</evidence>
<keyword evidence="2" id="KW-0963">Cytoplasm</keyword>
<keyword evidence="5 10" id="KW-0808">Transferase</keyword>
<dbReference type="GO" id="GO:0160102">
    <property type="term" value="F:tRNA (guanine(10)-N2)-methyltransferase activity"/>
    <property type="evidence" value="ECO:0007669"/>
    <property type="project" value="UniProtKB-EC"/>
</dbReference>
<name>A0A7S2KVC6_9STRA</name>
<dbReference type="InterPro" id="IPR029063">
    <property type="entry name" value="SAM-dependent_MTases_sf"/>
</dbReference>
<evidence type="ECO:0000259" key="12">
    <source>
        <dbReference type="Pfam" id="PF01170"/>
    </source>
</evidence>
<dbReference type="GO" id="GO:0005737">
    <property type="term" value="C:cytoplasm"/>
    <property type="evidence" value="ECO:0007669"/>
    <property type="project" value="UniProtKB-SubCell"/>
</dbReference>
<dbReference type="AlphaFoldDB" id="A0A7S2KVC6"/>
<dbReference type="PANTHER" id="PTHR13370">
    <property type="entry name" value="RNA METHYLASE-RELATED"/>
    <property type="match status" value="1"/>
</dbReference>
<evidence type="ECO:0000259" key="13">
    <source>
        <dbReference type="Pfam" id="PF25904"/>
    </source>
</evidence>
<dbReference type="PRINTS" id="PR00507">
    <property type="entry name" value="N12N6MTFRASE"/>
</dbReference>
<dbReference type="PROSITE" id="PS00092">
    <property type="entry name" value="N6_MTASE"/>
    <property type="match status" value="1"/>
</dbReference>
<dbReference type="InterPro" id="IPR000241">
    <property type="entry name" value="RlmKL-like_Mtase"/>
</dbReference>
<protein>
    <recommendedName>
        <fullName evidence="9">tRNA (guanine(10)-N(2))-methyltransferase</fullName>
        <ecNumber evidence="9">2.1.1.214</ecNumber>
    </recommendedName>
</protein>
<dbReference type="GO" id="GO:0000049">
    <property type="term" value="F:tRNA binding"/>
    <property type="evidence" value="ECO:0007669"/>
    <property type="project" value="UniProtKB-UniRule"/>
</dbReference>
<evidence type="ECO:0000256" key="8">
    <source>
        <dbReference type="ARBA" id="ARBA00022884"/>
    </source>
</evidence>
<keyword evidence="8 10" id="KW-0694">RNA-binding</keyword>
<proteinExistence type="inferred from homology"/>
<dbReference type="SUPFAM" id="SSF53335">
    <property type="entry name" value="S-adenosyl-L-methionine-dependent methyltransferases"/>
    <property type="match status" value="1"/>
</dbReference>
<keyword evidence="3 10" id="KW-0820">tRNA-binding</keyword>
<dbReference type="Pfam" id="PF25904">
    <property type="entry name" value="Tmrp11_N"/>
    <property type="match status" value="1"/>
</dbReference>
<dbReference type="EC" id="2.1.1.214" evidence="9"/>
<evidence type="ECO:0000256" key="10">
    <source>
        <dbReference type="PROSITE-ProRule" id="PRU00959"/>
    </source>
</evidence>
<gene>
    <name evidence="14" type="ORF">SMAR0320_LOCUS5298</name>
</gene>
<comment type="subcellular location">
    <subcellularLocation>
        <location evidence="1">Cytoplasm</location>
    </subcellularLocation>
</comment>
<evidence type="ECO:0000256" key="5">
    <source>
        <dbReference type="ARBA" id="ARBA00022679"/>
    </source>
</evidence>
<evidence type="ECO:0000256" key="6">
    <source>
        <dbReference type="ARBA" id="ARBA00022691"/>
    </source>
</evidence>
<organism evidence="14">
    <name type="scientific">Skeletonema marinoi</name>
    <dbReference type="NCBI Taxonomy" id="267567"/>
    <lineage>
        <taxon>Eukaryota</taxon>
        <taxon>Sar</taxon>
        <taxon>Stramenopiles</taxon>
        <taxon>Ochrophyta</taxon>
        <taxon>Bacillariophyta</taxon>
        <taxon>Coscinodiscophyceae</taxon>
        <taxon>Thalassiosirophycidae</taxon>
        <taxon>Thalassiosirales</taxon>
        <taxon>Skeletonemataceae</taxon>
        <taxon>Skeletonema</taxon>
        <taxon>Skeletonema marinoi-dohrnii complex</taxon>
    </lineage>
</organism>
<feature type="region of interest" description="Disordered" evidence="11">
    <location>
        <begin position="522"/>
        <end position="550"/>
    </location>
</feature>
<dbReference type="PIRSF" id="PIRSF017259">
    <property type="entry name" value="tRNA_mtfrase_TRM11"/>
    <property type="match status" value="1"/>
</dbReference>
<evidence type="ECO:0000256" key="2">
    <source>
        <dbReference type="ARBA" id="ARBA00022490"/>
    </source>
</evidence>
<evidence type="ECO:0000256" key="1">
    <source>
        <dbReference type="ARBA" id="ARBA00004496"/>
    </source>
</evidence>
<feature type="compositionally biased region" description="Basic residues" evidence="11">
    <location>
        <begin position="527"/>
        <end position="542"/>
    </location>
</feature>
<feature type="domain" description="Ribosomal RNA large subunit methyltransferase K/L-like methyltransferase" evidence="12">
    <location>
        <begin position="264"/>
        <end position="384"/>
    </location>
</feature>
<dbReference type="InterPro" id="IPR016691">
    <property type="entry name" value="TRMT11"/>
</dbReference>
<dbReference type="EMBL" id="HBGZ01007442">
    <property type="protein sequence ID" value="CAD9586322.1"/>
    <property type="molecule type" value="Transcribed_RNA"/>
</dbReference>
<evidence type="ECO:0000256" key="4">
    <source>
        <dbReference type="ARBA" id="ARBA00022603"/>
    </source>
</evidence>
<reference evidence="14" key="1">
    <citation type="submission" date="2021-01" db="EMBL/GenBank/DDBJ databases">
        <authorList>
            <person name="Corre E."/>
            <person name="Pelletier E."/>
            <person name="Niang G."/>
            <person name="Scheremetjew M."/>
            <person name="Finn R."/>
            <person name="Kale V."/>
            <person name="Holt S."/>
            <person name="Cochrane G."/>
            <person name="Meng A."/>
            <person name="Brown T."/>
            <person name="Cohen L."/>
        </authorList>
    </citation>
    <scope>NUCLEOTIDE SEQUENCE</scope>
    <source>
        <strain evidence="14">SM1012Den-03</strain>
    </source>
</reference>
<dbReference type="PROSITE" id="PS51627">
    <property type="entry name" value="SAM_MT_TRM11"/>
    <property type="match status" value="1"/>
</dbReference>
<dbReference type="InterPro" id="IPR059073">
    <property type="entry name" value="TRMT11_N"/>
</dbReference>
<evidence type="ECO:0000256" key="9">
    <source>
        <dbReference type="ARBA" id="ARBA00066937"/>
    </source>
</evidence>
<keyword evidence="7 10" id="KW-0819">tRNA processing</keyword>
<dbReference type="GO" id="GO:0032259">
    <property type="term" value="P:methylation"/>
    <property type="evidence" value="ECO:0007669"/>
    <property type="project" value="UniProtKB-UniRule"/>
</dbReference>
<accession>A0A7S2KVC6</accession>
<keyword evidence="6 10" id="KW-0949">S-adenosyl-L-methionine</keyword>
<sequence length="550" mass="62594">MENASTMITNAKEDVTDGEEYLLLIEFVHRHLGFHDAELESILEMSGIKLGVDCHYKALPNTDTDSKFVRPFRILSFPWSSIGSKFSIYTDAEGKLGTKKIDLVTSLARCTLIRSVIEIWGLGSTIEDCVKVTKDENFQKRHQRGKHLGDAATKYEDRTFKVTIHTLGSTYTREEQNDMRSQFSFLDFPGAVQMKNPDDEYLFIREVELDDKGGAIYPRHSGENREIIPENDARPPLGCYFGRVLGVGRNWRGSGRLEQYSLKKRAYLGPTSMDSELSLIMTNLAQVKKGSFAFDPFVGTGSILLTTALRGAYAFGTDIDLRVLRGRSQTENIVSNFSQYGLPPPELVRSDNAIYHRHFRQHLPLFDAIVTDPPYGIRAGARKSGSRKDEVRPVLDEHRHDHIAQTRPYVVSDVMSDLLNVAAMTLRMGGRLCYVIPSMQDFNESEDLPRHDCLRLVSVCYQPLQTELGRRTVTMEKVREYEEDKRDEYVKNTWVNGPQSADKVANIREKLIEAAKKKPDYEEKAAIRKQKRKATKLAKQKAKREAREAK</sequence>
<dbReference type="InterPro" id="IPR002052">
    <property type="entry name" value="DNA_methylase_N6_adenine_CS"/>
</dbReference>
<evidence type="ECO:0000256" key="3">
    <source>
        <dbReference type="ARBA" id="ARBA00022555"/>
    </source>
</evidence>
<comment type="similarity">
    <text evidence="10">Belongs to the class I-like SAM-binding methyltransferase superfamily. TRM11 methyltransferase family.</text>
</comment>
<dbReference type="GO" id="GO:0008033">
    <property type="term" value="P:tRNA processing"/>
    <property type="evidence" value="ECO:0007669"/>
    <property type="project" value="UniProtKB-UniRule"/>
</dbReference>
<evidence type="ECO:0000256" key="7">
    <source>
        <dbReference type="ARBA" id="ARBA00022694"/>
    </source>
</evidence>
<keyword evidence="4 10" id="KW-0489">Methyltransferase</keyword>
<feature type="domain" description="tRNA (guanine(10)-N(2))-methyltransferase TRMT11 N-terminal" evidence="13">
    <location>
        <begin position="107"/>
        <end position="210"/>
    </location>
</feature>
<dbReference type="GO" id="GO:0043527">
    <property type="term" value="C:tRNA methyltransferase complex"/>
    <property type="evidence" value="ECO:0007669"/>
    <property type="project" value="UniProtKB-ARBA"/>
</dbReference>
<evidence type="ECO:0000256" key="11">
    <source>
        <dbReference type="SAM" id="MobiDB-lite"/>
    </source>
</evidence>